<dbReference type="RefSeq" id="WP_141846966.1">
    <property type="nucleotide sequence ID" value="NZ_BAAAPR010000008.1"/>
</dbReference>
<sequence length="278" mass="29834">MAEPHAVTADPRPGRLAPYVDVLRSRVRAQRSYRTSFAFDLLGSLLVGLTELGEVWVVFHNVPVLGGLDFHGILLVFGLSNLAFSLADMLFGHLDRVPTYVRTGTLEAFYLRPQPVLAQLMVSDLQLRRLSRAAVALAALVAGLTLNDIAWSPLTALLLVLSVLSGTAIFGGLFVSAGALQFRLVNGAEVTNSFTYGGSYASAQPAAIYPTALKVTFGYLVPVVFVAYLPALLLLGQPGPSLLPAWLGWCTPVAALWVWGTALLLWRDGTRHYQSGGG</sequence>
<name>A0A542DXD1_9MICO</name>
<keyword evidence="1" id="KW-1133">Transmembrane helix</keyword>
<reference evidence="2 3" key="1">
    <citation type="submission" date="2019-06" db="EMBL/GenBank/DDBJ databases">
        <title>Sequencing the genomes of 1000 actinobacteria strains.</title>
        <authorList>
            <person name="Klenk H.-P."/>
        </authorList>
    </citation>
    <scope>NUCLEOTIDE SEQUENCE [LARGE SCALE GENOMIC DNA]</scope>
    <source>
        <strain evidence="2 3">DSM 18607</strain>
    </source>
</reference>
<proteinExistence type="predicted"/>
<dbReference type="OrthoDB" id="9788195at2"/>
<feature type="transmembrane region" description="Helical" evidence="1">
    <location>
        <begin position="130"/>
        <end position="150"/>
    </location>
</feature>
<keyword evidence="1" id="KW-0812">Transmembrane</keyword>
<feature type="transmembrane region" description="Helical" evidence="1">
    <location>
        <begin position="156"/>
        <end position="175"/>
    </location>
</feature>
<dbReference type="AlphaFoldDB" id="A0A542DXD1"/>
<feature type="transmembrane region" description="Helical" evidence="1">
    <location>
        <begin position="246"/>
        <end position="266"/>
    </location>
</feature>
<evidence type="ECO:0000256" key="1">
    <source>
        <dbReference type="SAM" id="Phobius"/>
    </source>
</evidence>
<dbReference type="Pfam" id="PF06182">
    <property type="entry name" value="ABC2_membrane_6"/>
    <property type="match status" value="1"/>
</dbReference>
<accession>A0A542DXD1</accession>
<gene>
    <name evidence="2" type="ORF">FB458_0805</name>
</gene>
<organism evidence="2 3">
    <name type="scientific">Lapillicoccus jejuensis</name>
    <dbReference type="NCBI Taxonomy" id="402171"/>
    <lineage>
        <taxon>Bacteria</taxon>
        <taxon>Bacillati</taxon>
        <taxon>Actinomycetota</taxon>
        <taxon>Actinomycetes</taxon>
        <taxon>Micrococcales</taxon>
        <taxon>Intrasporangiaceae</taxon>
        <taxon>Lapillicoccus</taxon>
    </lineage>
</organism>
<comment type="caution">
    <text evidence="2">The sequence shown here is derived from an EMBL/GenBank/DDBJ whole genome shotgun (WGS) entry which is preliminary data.</text>
</comment>
<evidence type="ECO:0000313" key="2">
    <source>
        <dbReference type="EMBL" id="TQJ07737.1"/>
    </source>
</evidence>
<dbReference type="InterPro" id="IPR010390">
    <property type="entry name" value="ABC-2_transporter-like"/>
</dbReference>
<dbReference type="EMBL" id="VFMN01000001">
    <property type="protein sequence ID" value="TQJ07737.1"/>
    <property type="molecule type" value="Genomic_DNA"/>
</dbReference>
<keyword evidence="3" id="KW-1185">Reference proteome</keyword>
<dbReference type="PANTHER" id="PTHR36833">
    <property type="entry name" value="SLR0610 PROTEIN-RELATED"/>
    <property type="match status" value="1"/>
</dbReference>
<feature type="transmembrane region" description="Helical" evidence="1">
    <location>
        <begin position="217"/>
        <end position="234"/>
    </location>
</feature>
<dbReference type="PANTHER" id="PTHR36833:SF1">
    <property type="entry name" value="INTEGRAL MEMBRANE TRANSPORT PROTEIN"/>
    <property type="match status" value="1"/>
</dbReference>
<dbReference type="Proteomes" id="UP000317893">
    <property type="component" value="Unassembled WGS sequence"/>
</dbReference>
<feature type="transmembrane region" description="Helical" evidence="1">
    <location>
        <begin position="37"/>
        <end position="59"/>
    </location>
</feature>
<protein>
    <submittedName>
        <fullName evidence="2">ABC-2 type transport system permease protein</fullName>
    </submittedName>
</protein>
<evidence type="ECO:0000313" key="3">
    <source>
        <dbReference type="Proteomes" id="UP000317893"/>
    </source>
</evidence>
<feature type="transmembrane region" description="Helical" evidence="1">
    <location>
        <begin position="71"/>
        <end position="92"/>
    </location>
</feature>
<keyword evidence="1" id="KW-0472">Membrane</keyword>